<gene>
    <name evidence="1" type="ORF">LCGC14_0289440</name>
</gene>
<accession>A0A0F9UAT8</accession>
<sequence length="198" mass="21590">MPPNLSRLRRDRVRNRRQSTRIASAGIRTALAELPPAAAAQAARIPVASRARPFSAEASPTVEARASNPVQFSTGATGRLRASTQRVKGVARHEVAHLLGAGHPALSAATRGTQLPKTGVQTAQAARFETEPRLRRQRISRTRAGVSRPTSQVSAVVRPGTMRGKFMKFGSEDTERGRRLRRQSLNMALKLRKAGRDF</sequence>
<name>A0A0F9UAT8_9ZZZZ</name>
<organism evidence="1">
    <name type="scientific">marine sediment metagenome</name>
    <dbReference type="NCBI Taxonomy" id="412755"/>
    <lineage>
        <taxon>unclassified sequences</taxon>
        <taxon>metagenomes</taxon>
        <taxon>ecological metagenomes</taxon>
    </lineage>
</organism>
<evidence type="ECO:0000313" key="1">
    <source>
        <dbReference type="EMBL" id="KKN84482.1"/>
    </source>
</evidence>
<dbReference type="EMBL" id="LAZR01000171">
    <property type="protein sequence ID" value="KKN84482.1"/>
    <property type="molecule type" value="Genomic_DNA"/>
</dbReference>
<reference evidence="1" key="1">
    <citation type="journal article" date="2015" name="Nature">
        <title>Complex archaea that bridge the gap between prokaryotes and eukaryotes.</title>
        <authorList>
            <person name="Spang A."/>
            <person name="Saw J.H."/>
            <person name="Jorgensen S.L."/>
            <person name="Zaremba-Niedzwiedzka K."/>
            <person name="Martijn J."/>
            <person name="Lind A.E."/>
            <person name="van Eijk R."/>
            <person name="Schleper C."/>
            <person name="Guy L."/>
            <person name="Ettema T.J."/>
        </authorList>
    </citation>
    <scope>NUCLEOTIDE SEQUENCE</scope>
</reference>
<comment type="caution">
    <text evidence="1">The sequence shown here is derived from an EMBL/GenBank/DDBJ whole genome shotgun (WGS) entry which is preliminary data.</text>
</comment>
<dbReference type="AlphaFoldDB" id="A0A0F9UAT8"/>
<proteinExistence type="predicted"/>
<protein>
    <submittedName>
        <fullName evidence="1">Uncharacterized protein</fullName>
    </submittedName>
</protein>